<gene>
    <name evidence="2" type="ORF">AUO94_01040</name>
</gene>
<evidence type="ECO:0000313" key="3">
    <source>
        <dbReference type="Proteomes" id="UP000065533"/>
    </source>
</evidence>
<dbReference type="RefSeq" id="WP_058383994.1">
    <property type="nucleotide sequence ID" value="NZ_CP013661.2"/>
</dbReference>
<dbReference type="InterPro" id="IPR025441">
    <property type="entry name" value="DUF4181"/>
</dbReference>
<keyword evidence="1" id="KW-0472">Membrane</keyword>
<evidence type="ECO:0008006" key="4">
    <source>
        <dbReference type="Google" id="ProtNLM"/>
    </source>
</evidence>
<protein>
    <recommendedName>
        <fullName evidence="4">DUF4181 domain-containing protein</fullName>
    </recommendedName>
</protein>
<organism evidence="2 3">
    <name type="scientific">Planococcus kocurii</name>
    <dbReference type="NCBI Taxonomy" id="1374"/>
    <lineage>
        <taxon>Bacteria</taxon>
        <taxon>Bacillati</taxon>
        <taxon>Bacillota</taxon>
        <taxon>Bacilli</taxon>
        <taxon>Bacillales</taxon>
        <taxon>Caryophanaceae</taxon>
        <taxon>Planococcus</taxon>
    </lineage>
</organism>
<sequence length="155" mass="17063">MEFSAFVAGVHLAAVVGSELSESEVALRFIFFVGGSIASIYLVDKVLKKILKVEKNKSSTDSYVNDLHKKWDKIISLWSGIALTVITFILFNTNASINLFFLLPVAALPFLPTIIQVGFERKYAENPNDYLYTLLGLGMSSGIIITLLLIFSPGI</sequence>
<name>A0ABN4JQX7_9BACL</name>
<feature type="transmembrane region" description="Helical" evidence="1">
    <location>
        <begin position="27"/>
        <end position="47"/>
    </location>
</feature>
<accession>A0ABN4JQX7</accession>
<dbReference type="EMBL" id="CP013661">
    <property type="protein sequence ID" value="ALS77314.1"/>
    <property type="molecule type" value="Genomic_DNA"/>
</dbReference>
<keyword evidence="3" id="KW-1185">Reference proteome</keyword>
<reference evidence="2" key="1">
    <citation type="submission" date="2016-01" db="EMBL/GenBank/DDBJ databases">
        <title>Complete genome of Planococcus kocurri type strain.</title>
        <authorList>
            <person name="See-Too W.S."/>
        </authorList>
    </citation>
    <scope>NUCLEOTIDE SEQUENCE [LARGE SCALE GENOMIC DNA]</scope>
    <source>
        <strain evidence="2">ATCC 43650</strain>
    </source>
</reference>
<evidence type="ECO:0000313" key="2">
    <source>
        <dbReference type="EMBL" id="ALS77314.1"/>
    </source>
</evidence>
<keyword evidence="1" id="KW-1133">Transmembrane helix</keyword>
<dbReference type="Proteomes" id="UP000065533">
    <property type="component" value="Chromosome"/>
</dbReference>
<feature type="transmembrane region" description="Helical" evidence="1">
    <location>
        <begin position="74"/>
        <end position="91"/>
    </location>
</feature>
<dbReference type="Pfam" id="PF13789">
    <property type="entry name" value="DUF4181"/>
    <property type="match status" value="1"/>
</dbReference>
<evidence type="ECO:0000256" key="1">
    <source>
        <dbReference type="SAM" id="Phobius"/>
    </source>
</evidence>
<feature type="transmembrane region" description="Helical" evidence="1">
    <location>
        <begin position="131"/>
        <end position="151"/>
    </location>
</feature>
<feature type="transmembrane region" description="Helical" evidence="1">
    <location>
        <begin position="97"/>
        <end position="119"/>
    </location>
</feature>
<keyword evidence="1" id="KW-0812">Transmembrane</keyword>
<proteinExistence type="predicted"/>